<dbReference type="PROSITE" id="PS51257">
    <property type="entry name" value="PROKAR_LIPOPROTEIN"/>
    <property type="match status" value="1"/>
</dbReference>
<name>A0A931PWE7_FIMGI</name>
<accession>A0A931PWE7</accession>
<dbReference type="Proteomes" id="UP000727962">
    <property type="component" value="Unassembled WGS sequence"/>
</dbReference>
<organism evidence="2 3">
    <name type="scientific">Fimbriimonas ginsengisoli</name>
    <dbReference type="NCBI Taxonomy" id="1005039"/>
    <lineage>
        <taxon>Bacteria</taxon>
        <taxon>Bacillati</taxon>
        <taxon>Armatimonadota</taxon>
        <taxon>Fimbriimonadia</taxon>
        <taxon>Fimbriimonadales</taxon>
        <taxon>Fimbriimonadaceae</taxon>
        <taxon>Fimbriimonas</taxon>
    </lineage>
</organism>
<gene>
    <name evidence="2" type="ORF">HYR64_09085</name>
</gene>
<dbReference type="EMBL" id="JACOSL010000057">
    <property type="protein sequence ID" value="MBI1757245.1"/>
    <property type="molecule type" value="Genomic_DNA"/>
</dbReference>
<evidence type="ECO:0000313" key="3">
    <source>
        <dbReference type="Proteomes" id="UP000727962"/>
    </source>
</evidence>
<protein>
    <submittedName>
        <fullName evidence="2">Uncharacterized protein</fullName>
    </submittedName>
</protein>
<feature type="region of interest" description="Disordered" evidence="1">
    <location>
        <begin position="62"/>
        <end position="83"/>
    </location>
</feature>
<comment type="caution">
    <text evidence="2">The sequence shown here is derived from an EMBL/GenBank/DDBJ whole genome shotgun (WGS) entry which is preliminary data.</text>
</comment>
<dbReference type="AlphaFoldDB" id="A0A931PWE7"/>
<proteinExistence type="predicted"/>
<evidence type="ECO:0000313" key="2">
    <source>
        <dbReference type="EMBL" id="MBI1757245.1"/>
    </source>
</evidence>
<evidence type="ECO:0000256" key="1">
    <source>
        <dbReference type="SAM" id="MobiDB-lite"/>
    </source>
</evidence>
<sequence length="83" mass="9264">MDKMRRFIELSIGVLLLAGCAGMKESQWKPYVGDSQTKVYYKNVPDLRDKIPKARRVEFGSTADAEADGYHSVQEGASETPEP</sequence>
<reference evidence="2" key="1">
    <citation type="submission" date="2020-07" db="EMBL/GenBank/DDBJ databases">
        <title>Huge and variable diversity of episymbiotic CPR bacteria and DPANN archaea in groundwater ecosystems.</title>
        <authorList>
            <person name="He C.Y."/>
            <person name="Keren R."/>
            <person name="Whittaker M."/>
            <person name="Farag I.F."/>
            <person name="Doudna J."/>
            <person name="Cate J.H.D."/>
            <person name="Banfield J.F."/>
        </authorList>
    </citation>
    <scope>NUCLEOTIDE SEQUENCE</scope>
    <source>
        <strain evidence="2">NC_groundwater_17_Pr7_B-0.1um_64_12</strain>
    </source>
</reference>